<name>A0A3R6E633_9BACT</name>
<organism evidence="1 2">
    <name type="scientific">Parabacteroides merdae</name>
    <dbReference type="NCBI Taxonomy" id="46503"/>
    <lineage>
        <taxon>Bacteria</taxon>
        <taxon>Pseudomonadati</taxon>
        <taxon>Bacteroidota</taxon>
        <taxon>Bacteroidia</taxon>
        <taxon>Bacteroidales</taxon>
        <taxon>Tannerellaceae</taxon>
        <taxon>Parabacteroides</taxon>
    </lineage>
</organism>
<gene>
    <name evidence="1" type="ORF">DW191_19070</name>
</gene>
<evidence type="ECO:0000313" key="1">
    <source>
        <dbReference type="EMBL" id="RHH74000.1"/>
    </source>
</evidence>
<dbReference type="RefSeq" id="WP_122291566.1">
    <property type="nucleotide sequence ID" value="NZ_QRKC01000015.1"/>
</dbReference>
<accession>A0A3R6E633</accession>
<reference evidence="1 2" key="1">
    <citation type="submission" date="2018-08" db="EMBL/GenBank/DDBJ databases">
        <title>A genome reference for cultivated species of the human gut microbiota.</title>
        <authorList>
            <person name="Zou Y."/>
            <person name="Xue W."/>
            <person name="Luo G."/>
        </authorList>
    </citation>
    <scope>NUCLEOTIDE SEQUENCE [LARGE SCALE GENOMIC DNA]</scope>
    <source>
        <strain evidence="1 2">AM16-50</strain>
    </source>
</reference>
<dbReference type="Proteomes" id="UP000283732">
    <property type="component" value="Unassembled WGS sequence"/>
</dbReference>
<proteinExistence type="predicted"/>
<comment type="caution">
    <text evidence="1">The sequence shown here is derived from an EMBL/GenBank/DDBJ whole genome shotgun (WGS) entry which is preliminary data.</text>
</comment>
<dbReference type="AlphaFoldDB" id="A0A3R6E633"/>
<protein>
    <submittedName>
        <fullName evidence="1">Uncharacterized protein</fullName>
    </submittedName>
</protein>
<evidence type="ECO:0000313" key="2">
    <source>
        <dbReference type="Proteomes" id="UP000283732"/>
    </source>
</evidence>
<sequence>MNIKTISFNTPDSDIFKKIVGVAKTGFFDGRSTTTYFEECRWFVERYECIMVFTRDIGYHTSGWWKNPDYERCYHLSISFPGGRNNKKLEHILNKFFGNNKRLLWCEPPYSEEGKKAGVYHYRLFCDENWQPIFPRGEVYSTQFTEMGWKSFSELHRII</sequence>
<dbReference type="EMBL" id="QRKC01000015">
    <property type="protein sequence ID" value="RHH74000.1"/>
    <property type="molecule type" value="Genomic_DNA"/>
</dbReference>